<reference evidence="5 6" key="1">
    <citation type="submission" date="2020-03" db="EMBL/GenBank/DDBJ databases">
        <title>Genomic Encyclopedia of Type Strains, Phase IV (KMG-IV): sequencing the most valuable type-strain genomes for metagenomic binning, comparative biology and taxonomic classification.</title>
        <authorList>
            <person name="Goeker M."/>
        </authorList>
    </citation>
    <scope>NUCLEOTIDE SEQUENCE [LARGE SCALE GENOMIC DNA]</scope>
    <source>
        <strain evidence="5 6">DSM 102865</strain>
    </source>
</reference>
<keyword evidence="3" id="KW-0808">Transferase</keyword>
<evidence type="ECO:0000256" key="1">
    <source>
        <dbReference type="ARBA" id="ARBA00006739"/>
    </source>
</evidence>
<accession>A0ABX0UUK4</accession>
<gene>
    <name evidence="5" type="ORF">FHS68_004634</name>
</gene>
<dbReference type="Gene3D" id="3.90.550.10">
    <property type="entry name" value="Spore Coat Polysaccharide Biosynthesis Protein SpsA, Chain A"/>
    <property type="match status" value="1"/>
</dbReference>
<dbReference type="SUPFAM" id="SSF53448">
    <property type="entry name" value="Nucleotide-diphospho-sugar transferases"/>
    <property type="match status" value="1"/>
</dbReference>
<protein>
    <submittedName>
        <fullName evidence="5">GT2 family glycosyltransferase</fullName>
    </submittedName>
</protein>
<evidence type="ECO:0000259" key="4">
    <source>
        <dbReference type="Pfam" id="PF10111"/>
    </source>
</evidence>
<keyword evidence="6" id="KW-1185">Reference proteome</keyword>
<dbReference type="Proteomes" id="UP001179181">
    <property type="component" value="Unassembled WGS sequence"/>
</dbReference>
<dbReference type="RefSeq" id="WP_167275264.1">
    <property type="nucleotide sequence ID" value="NZ_JAASQJ010000005.1"/>
</dbReference>
<evidence type="ECO:0000256" key="3">
    <source>
        <dbReference type="ARBA" id="ARBA00022679"/>
    </source>
</evidence>
<proteinExistence type="inferred from homology"/>
<dbReference type="Pfam" id="PF10111">
    <property type="entry name" value="Glyco_tranf_2_2"/>
    <property type="match status" value="1"/>
</dbReference>
<comment type="similarity">
    <text evidence="1">Belongs to the glycosyltransferase 2 family.</text>
</comment>
<name>A0ABX0UUK4_9BACT</name>
<dbReference type="InterPro" id="IPR029044">
    <property type="entry name" value="Nucleotide-diphossugar_trans"/>
</dbReference>
<comment type="caution">
    <text evidence="5">The sequence shown here is derived from an EMBL/GenBank/DDBJ whole genome shotgun (WGS) entry which is preliminary data.</text>
</comment>
<dbReference type="EMBL" id="JAASQJ010000005">
    <property type="protein sequence ID" value="NIJ55445.1"/>
    <property type="molecule type" value="Genomic_DNA"/>
</dbReference>
<evidence type="ECO:0000256" key="2">
    <source>
        <dbReference type="ARBA" id="ARBA00022676"/>
    </source>
</evidence>
<keyword evidence="2" id="KW-0328">Glycosyltransferase</keyword>
<dbReference type="InterPro" id="IPR019290">
    <property type="entry name" value="GlycosylTrfase-like_prok"/>
</dbReference>
<dbReference type="PANTHER" id="PTHR43179:SF12">
    <property type="entry name" value="GALACTOFURANOSYLTRANSFERASE GLFT2"/>
    <property type="match status" value="1"/>
</dbReference>
<organism evidence="5 6">
    <name type="scientific">Dyadobacter arcticus</name>
    <dbReference type="NCBI Taxonomy" id="1078754"/>
    <lineage>
        <taxon>Bacteria</taxon>
        <taxon>Pseudomonadati</taxon>
        <taxon>Bacteroidota</taxon>
        <taxon>Cytophagia</taxon>
        <taxon>Cytophagales</taxon>
        <taxon>Spirosomataceae</taxon>
        <taxon>Dyadobacter</taxon>
    </lineage>
</organism>
<feature type="domain" description="Glycosyltransferase 2-like prokaryotic type" evidence="4">
    <location>
        <begin position="63"/>
        <end position="188"/>
    </location>
</feature>
<sequence length="277" mass="31414">MPEFSIVTIVKGRRKQLANLLDSIKASTNLPYDIQVVCMDDLDGIATPNGLNVNIHLIKQIHELPLAAARNVGMTAAKTGNVIFIDVDCIVSPTLFANMLMVLEAENIITAYPLYLPVLPDTGNYGDLKHKAVTHPARERIPVGQPVEHLQFWSLIFGIQKQTFEKIGGFDESFVGYGAEDTDFAMMFHKADFKLIFVRDYVLHQYHDKHDPPVNHFHSIIENATRYQQKWDVLPMQRWLKAFEEMGLIKIDQADNITVSQKPTDSQIKNSVSKHPY</sequence>
<evidence type="ECO:0000313" key="6">
    <source>
        <dbReference type="Proteomes" id="UP001179181"/>
    </source>
</evidence>
<evidence type="ECO:0000313" key="5">
    <source>
        <dbReference type="EMBL" id="NIJ55445.1"/>
    </source>
</evidence>
<dbReference type="PANTHER" id="PTHR43179">
    <property type="entry name" value="RHAMNOSYLTRANSFERASE WBBL"/>
    <property type="match status" value="1"/>
</dbReference>